<gene>
    <name evidence="3" type="ORF">Q4490_11955</name>
    <name evidence="4" type="ORF">Q8W30_11200</name>
</gene>
<dbReference type="InterPro" id="IPR021309">
    <property type="entry name" value="YgaP-like_TM"/>
</dbReference>
<organism evidence="3 5">
    <name type="scientific">Neptunomonas phycophila</name>
    <dbReference type="NCBI Taxonomy" id="1572645"/>
    <lineage>
        <taxon>Bacteria</taxon>
        <taxon>Pseudomonadati</taxon>
        <taxon>Pseudomonadota</taxon>
        <taxon>Gammaproteobacteria</taxon>
        <taxon>Oceanospirillales</taxon>
        <taxon>Oceanospirillaceae</taxon>
        <taxon>Neptunomonas</taxon>
    </lineage>
</organism>
<name>A0AAW7XJA0_9GAMM</name>
<evidence type="ECO:0000259" key="2">
    <source>
        <dbReference type="Pfam" id="PF11127"/>
    </source>
</evidence>
<feature type="transmembrane region" description="Helical" evidence="1">
    <location>
        <begin position="12"/>
        <end position="30"/>
    </location>
</feature>
<dbReference type="Pfam" id="PF11127">
    <property type="entry name" value="YgaP-like_TM"/>
    <property type="match status" value="1"/>
</dbReference>
<proteinExistence type="predicted"/>
<dbReference type="RefSeq" id="WP_075173830.1">
    <property type="nucleotide sequence ID" value="NZ_CAXHZV010000016.1"/>
</dbReference>
<dbReference type="AlphaFoldDB" id="A0AAW7XJA0"/>
<accession>A0AAW7XJA0</accession>
<sequence>MKCNVGKADKIARIIIGLCIIAAGVYFNSWFGVIGVVPIVTAILGWCPLYIPFGISSCKK</sequence>
<keyword evidence="1" id="KW-0812">Transmembrane</keyword>
<dbReference type="GeneID" id="89457257"/>
<dbReference type="EMBL" id="JAUOPG010000007">
    <property type="protein sequence ID" value="MDO6454277.1"/>
    <property type="molecule type" value="Genomic_DNA"/>
</dbReference>
<evidence type="ECO:0000256" key="1">
    <source>
        <dbReference type="SAM" id="Phobius"/>
    </source>
</evidence>
<dbReference type="Proteomes" id="UP001169862">
    <property type="component" value="Unassembled WGS sequence"/>
</dbReference>
<evidence type="ECO:0000313" key="6">
    <source>
        <dbReference type="Proteomes" id="UP001177341"/>
    </source>
</evidence>
<feature type="transmembrane region" description="Helical" evidence="1">
    <location>
        <begin position="36"/>
        <end position="55"/>
    </location>
</feature>
<evidence type="ECO:0000313" key="4">
    <source>
        <dbReference type="EMBL" id="MDP2523137.1"/>
    </source>
</evidence>
<comment type="caution">
    <text evidence="3">The sequence shown here is derived from an EMBL/GenBank/DDBJ whole genome shotgun (WGS) entry which is preliminary data.</text>
</comment>
<keyword evidence="6" id="KW-1185">Reference proteome</keyword>
<dbReference type="Proteomes" id="UP001177341">
    <property type="component" value="Unassembled WGS sequence"/>
</dbReference>
<feature type="domain" description="Inner membrane protein YgaP-like transmembrane" evidence="2">
    <location>
        <begin position="1"/>
        <end position="60"/>
    </location>
</feature>
<reference evidence="3" key="1">
    <citation type="submission" date="2023-07" db="EMBL/GenBank/DDBJ databases">
        <title>Genome content predicts the carbon catabolic preferences of heterotrophic bacteria.</title>
        <authorList>
            <person name="Gralka M."/>
        </authorList>
    </citation>
    <scope>NUCLEOTIDE SEQUENCE</scope>
    <source>
        <strain evidence="4">5G01</strain>
        <strain evidence="3">I2M16</strain>
    </source>
</reference>
<evidence type="ECO:0000313" key="5">
    <source>
        <dbReference type="Proteomes" id="UP001169862"/>
    </source>
</evidence>
<keyword evidence="1" id="KW-0472">Membrane</keyword>
<protein>
    <submittedName>
        <fullName evidence="3">DUF2892 domain-containing protein</fullName>
    </submittedName>
</protein>
<dbReference type="EMBL" id="JAUYVO010000007">
    <property type="protein sequence ID" value="MDP2523137.1"/>
    <property type="molecule type" value="Genomic_DNA"/>
</dbReference>
<keyword evidence="1" id="KW-1133">Transmembrane helix</keyword>
<evidence type="ECO:0000313" key="3">
    <source>
        <dbReference type="EMBL" id="MDO6454277.1"/>
    </source>
</evidence>